<sequence>MPVVSFFECSRCHQHVQPDKYHTVCPACAGVLYVRYDMDEVKRTASRPNGVDAPQSMWRYADVLPKVDPVTLGEGWTPLLQSRRYPIFIKEEAMNPTGSFKARGMSMAVSMARFYGVKKLTAPSAGNAAGALAAYCAAAGIEANIFMPKDVPFANYLEGVVYGSNVTLVDGIISDCARIVNERKDKEGWFDITTLKEPFRVEGKKTMGYEVVEQLGWSYPDAIFYPTGGGVGLIGMWKAFDEMEKLGWVSGKRPKMIAVQASGCAPMSRAWKEGADVSQFYDNATTFASGLRVPKPYGDYIILDILRKSEGTCVDLSEEEILASLLDWSRNEGILLCPEGAVATAAYDKLIADGFLKSTDSVVIFNTGAGLKYTDMIADVMKVSRPK</sequence>
<comment type="catalytic activity">
    <reaction evidence="7">
        <text>L-serine = pyruvate + NH4(+)</text>
        <dbReference type="Rhea" id="RHEA:19169"/>
        <dbReference type="ChEBI" id="CHEBI:15361"/>
        <dbReference type="ChEBI" id="CHEBI:28938"/>
        <dbReference type="ChEBI" id="CHEBI:33384"/>
        <dbReference type="EC" id="4.3.1.17"/>
    </reaction>
</comment>
<dbReference type="EMBL" id="WJQU01001942">
    <property type="protein sequence ID" value="KAJ6633510.1"/>
    <property type="molecule type" value="Genomic_DNA"/>
</dbReference>
<dbReference type="NCBIfam" id="NF006050">
    <property type="entry name" value="PRK08197.1"/>
    <property type="match status" value="1"/>
</dbReference>
<dbReference type="AlphaFoldDB" id="A0A9Q0N2C5"/>
<evidence type="ECO:0000313" key="9">
    <source>
        <dbReference type="EMBL" id="KAJ6633510.1"/>
    </source>
</evidence>
<dbReference type="Proteomes" id="UP001151699">
    <property type="component" value="Chromosome B"/>
</dbReference>
<protein>
    <recommendedName>
        <fullName evidence="2">L-serine ammonia-lyase</fullName>
        <ecNumber evidence="2">4.3.1.17</ecNumber>
    </recommendedName>
    <alternativeName>
        <fullName evidence="5">L-serine deaminase</fullName>
    </alternativeName>
    <alternativeName>
        <fullName evidence="6">L-threonine dehydratase</fullName>
    </alternativeName>
</protein>
<dbReference type="GO" id="GO:0006567">
    <property type="term" value="P:L-threonine catabolic process"/>
    <property type="evidence" value="ECO:0007669"/>
    <property type="project" value="TreeGrafter"/>
</dbReference>
<dbReference type="GO" id="GO:0006565">
    <property type="term" value="P:L-serine catabolic process"/>
    <property type="evidence" value="ECO:0007669"/>
    <property type="project" value="TreeGrafter"/>
</dbReference>
<name>A0A9Q0N2C5_9DIPT</name>
<dbReference type="CDD" id="cd01563">
    <property type="entry name" value="Thr-synth_1"/>
    <property type="match status" value="1"/>
</dbReference>
<dbReference type="PROSITE" id="PS00165">
    <property type="entry name" value="DEHYDRATASE_SER_THR"/>
    <property type="match status" value="1"/>
</dbReference>
<dbReference type="Gene3D" id="3.40.50.1100">
    <property type="match status" value="2"/>
</dbReference>
<dbReference type="InterPro" id="IPR001926">
    <property type="entry name" value="TrpB-like_PALP"/>
</dbReference>
<dbReference type="InterPro" id="IPR050147">
    <property type="entry name" value="Ser/Thr_Dehydratase"/>
</dbReference>
<evidence type="ECO:0000256" key="3">
    <source>
        <dbReference type="ARBA" id="ARBA00022898"/>
    </source>
</evidence>
<evidence type="ECO:0000313" key="10">
    <source>
        <dbReference type="EMBL" id="KAJ6641816.1"/>
    </source>
</evidence>
<proteinExistence type="predicted"/>
<evidence type="ECO:0000256" key="5">
    <source>
        <dbReference type="ARBA" id="ARBA00041766"/>
    </source>
</evidence>
<dbReference type="GO" id="GO:0003941">
    <property type="term" value="F:L-serine ammonia-lyase activity"/>
    <property type="evidence" value="ECO:0007669"/>
    <property type="project" value="UniProtKB-EC"/>
</dbReference>
<dbReference type="OrthoDB" id="7773036at2759"/>
<evidence type="ECO:0000256" key="7">
    <source>
        <dbReference type="ARBA" id="ARBA00049406"/>
    </source>
</evidence>
<dbReference type="EC" id="4.3.1.17" evidence="2"/>
<accession>A0A9Q0N2C5</accession>
<dbReference type="PANTHER" id="PTHR48078">
    <property type="entry name" value="THREONINE DEHYDRATASE, MITOCHONDRIAL-RELATED"/>
    <property type="match status" value="1"/>
</dbReference>
<evidence type="ECO:0000256" key="4">
    <source>
        <dbReference type="ARBA" id="ARBA00023239"/>
    </source>
</evidence>
<keyword evidence="3" id="KW-0663">Pyridoxal phosphate</keyword>
<evidence type="ECO:0000256" key="1">
    <source>
        <dbReference type="ARBA" id="ARBA00001933"/>
    </source>
</evidence>
<dbReference type="Pfam" id="PF00291">
    <property type="entry name" value="PALP"/>
    <property type="match status" value="1"/>
</dbReference>
<comment type="cofactor">
    <cofactor evidence="1">
        <name>pyridoxal 5'-phosphate</name>
        <dbReference type="ChEBI" id="CHEBI:597326"/>
    </cofactor>
</comment>
<keyword evidence="11" id="KW-1185">Reference proteome</keyword>
<evidence type="ECO:0000313" key="11">
    <source>
        <dbReference type="Proteomes" id="UP001151699"/>
    </source>
</evidence>
<comment type="caution">
    <text evidence="10">The sequence shown here is derived from an EMBL/GenBank/DDBJ whole genome shotgun (WGS) entry which is preliminary data.</text>
</comment>
<dbReference type="GO" id="GO:0009097">
    <property type="term" value="P:isoleucine biosynthetic process"/>
    <property type="evidence" value="ECO:0007669"/>
    <property type="project" value="TreeGrafter"/>
</dbReference>
<gene>
    <name evidence="10" type="primary">thrC_2</name>
    <name evidence="9" type="synonym">thrC_0</name>
    <name evidence="10" type="ORF">Bhyg_06759</name>
    <name evidence="9" type="ORF">Bhyg_17591</name>
</gene>
<evidence type="ECO:0000256" key="6">
    <source>
        <dbReference type="ARBA" id="ARBA00042605"/>
    </source>
</evidence>
<reference evidence="10" key="1">
    <citation type="submission" date="2022-07" db="EMBL/GenBank/DDBJ databases">
        <authorList>
            <person name="Trinca V."/>
            <person name="Uliana J.V.C."/>
            <person name="Torres T.T."/>
            <person name="Ward R.J."/>
            <person name="Monesi N."/>
        </authorList>
    </citation>
    <scope>NUCLEOTIDE SEQUENCE</scope>
    <source>
        <strain evidence="10">HSMRA1968</strain>
        <tissue evidence="10">Whole embryos</tissue>
    </source>
</reference>
<dbReference type="InterPro" id="IPR036052">
    <property type="entry name" value="TrpB-like_PALP_sf"/>
</dbReference>
<organism evidence="10 11">
    <name type="scientific">Pseudolycoriella hygida</name>
    <dbReference type="NCBI Taxonomy" id="35572"/>
    <lineage>
        <taxon>Eukaryota</taxon>
        <taxon>Metazoa</taxon>
        <taxon>Ecdysozoa</taxon>
        <taxon>Arthropoda</taxon>
        <taxon>Hexapoda</taxon>
        <taxon>Insecta</taxon>
        <taxon>Pterygota</taxon>
        <taxon>Neoptera</taxon>
        <taxon>Endopterygota</taxon>
        <taxon>Diptera</taxon>
        <taxon>Nematocera</taxon>
        <taxon>Sciaroidea</taxon>
        <taxon>Sciaridae</taxon>
        <taxon>Pseudolycoriella</taxon>
    </lineage>
</organism>
<feature type="domain" description="Tryptophan synthase beta chain-like PALP" evidence="8">
    <location>
        <begin position="70"/>
        <end position="368"/>
    </location>
</feature>
<dbReference type="EMBL" id="WJQU01000002">
    <property type="protein sequence ID" value="KAJ6641816.1"/>
    <property type="molecule type" value="Genomic_DNA"/>
</dbReference>
<evidence type="ECO:0000256" key="2">
    <source>
        <dbReference type="ARBA" id="ARBA00012093"/>
    </source>
</evidence>
<dbReference type="SUPFAM" id="SSF53686">
    <property type="entry name" value="Tryptophan synthase beta subunit-like PLP-dependent enzymes"/>
    <property type="match status" value="1"/>
</dbReference>
<dbReference type="GO" id="GO:0004794">
    <property type="term" value="F:threonine deaminase activity"/>
    <property type="evidence" value="ECO:0007669"/>
    <property type="project" value="TreeGrafter"/>
</dbReference>
<evidence type="ECO:0000259" key="8">
    <source>
        <dbReference type="Pfam" id="PF00291"/>
    </source>
</evidence>
<keyword evidence="4" id="KW-0456">Lyase</keyword>
<dbReference type="PANTHER" id="PTHR48078:SF6">
    <property type="entry name" value="L-THREONINE DEHYDRATASE CATABOLIC TDCB"/>
    <property type="match status" value="1"/>
</dbReference>
<dbReference type="InterPro" id="IPR000634">
    <property type="entry name" value="Ser/Thr_deHydtase_PyrdxlP-BS"/>
</dbReference>
<dbReference type="GO" id="GO:0030170">
    <property type="term" value="F:pyridoxal phosphate binding"/>
    <property type="evidence" value="ECO:0007669"/>
    <property type="project" value="InterPro"/>
</dbReference>